<proteinExistence type="predicted"/>
<protein>
    <submittedName>
        <fullName evidence="1">Uncharacterized protein</fullName>
    </submittedName>
</protein>
<dbReference type="RefSeq" id="WP_350352492.1">
    <property type="nucleotide sequence ID" value="NZ_CP158357.1"/>
</dbReference>
<reference evidence="1" key="1">
    <citation type="submission" date="2024-06" db="EMBL/GenBank/DDBJ databases">
        <title>Draft genome sequence of Microbacterium sp. strain A8/3-1, isolated from Oxytropis tragacanthoides Fisch. ex DC. Root nodules in the Altai region of Russia.</title>
        <authorList>
            <person name="Sazanova A."/>
            <person name="Guro P."/>
            <person name="Kuznetsova I."/>
            <person name="Belimov A."/>
            <person name="Safronova V."/>
        </authorList>
    </citation>
    <scope>NUCLEOTIDE SEQUENCE</scope>
    <source>
        <strain evidence="1">A8/3-1</strain>
    </source>
</reference>
<dbReference type="EMBL" id="CP158357">
    <property type="protein sequence ID" value="XBX79465.1"/>
    <property type="molecule type" value="Genomic_DNA"/>
</dbReference>
<organism evidence="1">
    <name type="scientific">Microbacterium sp. A8/3-1</name>
    <dbReference type="NCBI Taxonomy" id="3160749"/>
    <lineage>
        <taxon>Bacteria</taxon>
        <taxon>Bacillati</taxon>
        <taxon>Actinomycetota</taxon>
        <taxon>Actinomycetes</taxon>
        <taxon>Micrococcales</taxon>
        <taxon>Microbacteriaceae</taxon>
        <taxon>Microbacterium</taxon>
    </lineage>
</organism>
<dbReference type="AlphaFoldDB" id="A0AAU7VZA3"/>
<sequence length="78" mass="8125">MTAITFVLLLVLSPFIAIVLFAVFAAVFGAVFLSGGLTTVGIGGLVSRVRSRAGIERTESRVSGDEALSVLTGVTRLR</sequence>
<evidence type="ECO:0000313" key="1">
    <source>
        <dbReference type="EMBL" id="XBX79465.1"/>
    </source>
</evidence>
<name>A0AAU7VZA3_9MICO</name>
<gene>
    <name evidence="1" type="ORF">ABS642_05125</name>
</gene>
<accession>A0AAU7VZA3</accession>